<gene>
    <name evidence="2" type="primary">atp8</name>
</gene>
<reference evidence="2" key="1">
    <citation type="journal article" date="2017" name="Zool. J. Linn. Soc.">
        <title>Insufficient power of mitogenomic data in resolving the auchenorrhynchan monophyly.</title>
        <authorList>
            <person name="Song N."/>
            <person name="Cai W."/>
            <person name="Li H."/>
        </authorList>
    </citation>
    <scope>NUCLEOTIDE SEQUENCE</scope>
</reference>
<feature type="transmembrane region" description="Helical" evidence="1">
    <location>
        <begin position="6"/>
        <end position="30"/>
    </location>
</feature>
<proteinExistence type="predicted"/>
<geneLocation type="mitochondrion" evidence="2"/>
<evidence type="ECO:0000256" key="1">
    <source>
        <dbReference type="SAM" id="Phobius"/>
    </source>
</evidence>
<keyword evidence="1" id="KW-1133">Transmembrane helix</keyword>
<name>A0A343K1A3_9HEMI</name>
<accession>A0A343K1A3</accession>
<dbReference type="AlphaFoldDB" id="A0A343K1A3"/>
<sequence>MPQMAPMWWTMILFMTILMVLIMIVINYFIYFKLMKMNYKLTSKELIWLW</sequence>
<dbReference type="EMBL" id="KX437738">
    <property type="protein sequence ID" value="ATC73011.1"/>
    <property type="molecule type" value="Genomic_DNA"/>
</dbReference>
<organism evidence="2">
    <name type="scientific">Balclutha sp. EMHAU-2015-Zz052711</name>
    <dbReference type="NCBI Taxonomy" id="2036851"/>
    <lineage>
        <taxon>Eukaryota</taxon>
        <taxon>Metazoa</taxon>
        <taxon>Ecdysozoa</taxon>
        <taxon>Arthropoda</taxon>
        <taxon>Hexapoda</taxon>
        <taxon>Insecta</taxon>
        <taxon>Pterygota</taxon>
        <taxon>Neoptera</taxon>
        <taxon>Paraneoptera</taxon>
        <taxon>Hemiptera</taxon>
        <taxon>Auchenorrhyncha</taxon>
        <taxon>Membracoidea</taxon>
        <taxon>Cicadellidae</taxon>
        <taxon>Deltocephalinae</taxon>
        <taxon>Balclutha</taxon>
    </lineage>
</organism>
<keyword evidence="1" id="KW-0812">Transmembrane</keyword>
<evidence type="ECO:0000313" key="2">
    <source>
        <dbReference type="EMBL" id="ATC73011.1"/>
    </source>
</evidence>
<keyword evidence="1" id="KW-0472">Membrane</keyword>
<protein>
    <submittedName>
        <fullName evidence="2">ATP synthase F0 subunit 8</fullName>
    </submittedName>
</protein>
<keyword evidence="2" id="KW-0496">Mitochondrion</keyword>